<dbReference type="SUPFAM" id="SSF55550">
    <property type="entry name" value="SH2 domain"/>
    <property type="match status" value="1"/>
</dbReference>
<evidence type="ECO:0000256" key="1">
    <source>
        <dbReference type="PROSITE-ProRule" id="PRU00191"/>
    </source>
</evidence>
<evidence type="ECO:0000313" key="4">
    <source>
        <dbReference type="EMBL" id="KAK9806326.1"/>
    </source>
</evidence>
<dbReference type="InterPro" id="IPR000980">
    <property type="entry name" value="SH2"/>
</dbReference>
<evidence type="ECO:0000313" key="5">
    <source>
        <dbReference type="Proteomes" id="UP001489004"/>
    </source>
</evidence>
<comment type="caution">
    <text evidence="4">The sequence shown here is derived from an EMBL/GenBank/DDBJ whole genome shotgun (WGS) entry which is preliminary data.</text>
</comment>
<evidence type="ECO:0000259" key="3">
    <source>
        <dbReference type="PROSITE" id="PS50001"/>
    </source>
</evidence>
<keyword evidence="1" id="KW-0727">SH2 domain</keyword>
<feature type="compositionally biased region" description="Low complexity" evidence="2">
    <location>
        <begin position="260"/>
        <end position="287"/>
    </location>
</feature>
<feature type="compositionally biased region" description="Acidic residues" evidence="2">
    <location>
        <begin position="14"/>
        <end position="28"/>
    </location>
</feature>
<keyword evidence="5" id="KW-1185">Reference proteome</keyword>
<organism evidence="4 5">
    <name type="scientific">[Myrmecia] bisecta</name>
    <dbReference type="NCBI Taxonomy" id="41462"/>
    <lineage>
        <taxon>Eukaryota</taxon>
        <taxon>Viridiplantae</taxon>
        <taxon>Chlorophyta</taxon>
        <taxon>core chlorophytes</taxon>
        <taxon>Trebouxiophyceae</taxon>
        <taxon>Trebouxiales</taxon>
        <taxon>Trebouxiaceae</taxon>
        <taxon>Myrmecia</taxon>
    </lineage>
</organism>
<dbReference type="Proteomes" id="UP001489004">
    <property type="component" value="Unassembled WGS sequence"/>
</dbReference>
<dbReference type="Gene3D" id="3.30.505.10">
    <property type="entry name" value="SH2 domain"/>
    <property type="match status" value="1"/>
</dbReference>
<name>A0AAW1PD33_9CHLO</name>
<protein>
    <recommendedName>
        <fullName evidence="3">SH2 domain-containing protein</fullName>
    </recommendedName>
</protein>
<feature type="domain" description="SH2" evidence="3">
    <location>
        <begin position="375"/>
        <end position="491"/>
    </location>
</feature>
<reference evidence="4 5" key="1">
    <citation type="journal article" date="2024" name="Nat. Commun.">
        <title>Phylogenomics reveals the evolutionary origins of lichenization in chlorophyte algae.</title>
        <authorList>
            <person name="Puginier C."/>
            <person name="Libourel C."/>
            <person name="Otte J."/>
            <person name="Skaloud P."/>
            <person name="Haon M."/>
            <person name="Grisel S."/>
            <person name="Petersen M."/>
            <person name="Berrin J.G."/>
            <person name="Delaux P.M."/>
            <person name="Dal Grande F."/>
            <person name="Keller J."/>
        </authorList>
    </citation>
    <scope>NUCLEOTIDE SEQUENCE [LARGE SCALE GENOMIC DNA]</scope>
    <source>
        <strain evidence="4 5">SAG 2043</strain>
    </source>
</reference>
<dbReference type="CDD" id="cd00173">
    <property type="entry name" value="SH2"/>
    <property type="match status" value="1"/>
</dbReference>
<feature type="compositionally biased region" description="Polar residues" evidence="2">
    <location>
        <begin position="29"/>
        <end position="51"/>
    </location>
</feature>
<dbReference type="InterPro" id="IPR036860">
    <property type="entry name" value="SH2_dom_sf"/>
</dbReference>
<dbReference type="EMBL" id="JALJOR010000014">
    <property type="protein sequence ID" value="KAK9806326.1"/>
    <property type="molecule type" value="Genomic_DNA"/>
</dbReference>
<proteinExistence type="predicted"/>
<gene>
    <name evidence="4" type="ORF">WJX72_010360</name>
</gene>
<accession>A0AAW1PD33</accession>
<feature type="region of interest" description="Disordered" evidence="2">
    <location>
        <begin position="1"/>
        <end position="51"/>
    </location>
</feature>
<evidence type="ECO:0000256" key="2">
    <source>
        <dbReference type="SAM" id="MobiDB-lite"/>
    </source>
</evidence>
<feature type="region of interest" description="Disordered" evidence="2">
    <location>
        <begin position="248"/>
        <end position="304"/>
    </location>
</feature>
<dbReference type="AlphaFoldDB" id="A0AAW1PD33"/>
<dbReference type="PROSITE" id="PS50001">
    <property type="entry name" value="SH2"/>
    <property type="match status" value="1"/>
</dbReference>
<sequence>MSDRGGPAAVDTGAVDDSDQDLGEDETSSAENSNTSKAVNSDAVSSQGQPQYENEDLRLLTEKGVCSPLARTSKAAQLGGPEEQAPAMFAVPVSIKKQFAPPFVVRVGVISNLPTQIKATVAAYVLNQEQVAKLETWHPAYHAVTEPLAGAVVTQAIVCHNAVYRMPPLDGVQAPAPESHSGFADFTFSELKFMSSSRMKPRWLVFALTLPTDDVMFVQYTVPTIVMSRQCDQQGKALSLLRGQLPWRKRARAPDKPDRAASLPLSRPSASDSQSAQQAQQARSARQQAKHEQQQRVGPLEDDILDGEWPVNGPYTFERWRDTIERTCKYHHLIRSFDMEDMKMLAQVAGFFAPGTVGRAALETTPGAWQNFGNWFLSYLRLFRCHQQLWCMRNPTAICSFSVDRRKAEQLLFNQPVGTFILRPSLSLCGTMVISCVADGRIKHMALDANQLDSRSLEVWVRDVIEAQQLLDVGSGQRYAKCQVFLLHYRRFGVVMDLTKDALSQMFSAHLPADMLGPGC</sequence>
<dbReference type="Pfam" id="PF00017">
    <property type="entry name" value="SH2"/>
    <property type="match status" value="1"/>
</dbReference>